<reference evidence="9" key="2">
    <citation type="submission" date="2023-06" db="EMBL/GenBank/DDBJ databases">
        <authorList>
            <consortium name="Lawrence Berkeley National Laboratory"/>
            <person name="Haridas S."/>
            <person name="Hensen N."/>
            <person name="Bonometti L."/>
            <person name="Westerberg I."/>
            <person name="Brannstrom I.O."/>
            <person name="Guillou S."/>
            <person name="Cros-Aarteil S."/>
            <person name="Calhoun S."/>
            <person name="Kuo A."/>
            <person name="Mondo S."/>
            <person name="Pangilinan J."/>
            <person name="Riley R."/>
            <person name="Labutti K."/>
            <person name="Andreopoulos B."/>
            <person name="Lipzen A."/>
            <person name="Chen C."/>
            <person name="Yanf M."/>
            <person name="Daum C."/>
            <person name="Ng V."/>
            <person name="Clum A."/>
            <person name="Steindorff A."/>
            <person name="Ohm R."/>
            <person name="Martin F."/>
            <person name="Silar P."/>
            <person name="Natvig D."/>
            <person name="Lalanne C."/>
            <person name="Gautier V."/>
            <person name="Ament-Velasquez S.L."/>
            <person name="Kruys A."/>
            <person name="Hutchinson M.I."/>
            <person name="Powell A.J."/>
            <person name="Barry K."/>
            <person name="Miller A.N."/>
            <person name="Grigoriev I.V."/>
            <person name="Debuchy R."/>
            <person name="Gladieux P."/>
            <person name="Thoren M.H."/>
            <person name="Johannesson H."/>
        </authorList>
    </citation>
    <scope>NUCLEOTIDE SEQUENCE</scope>
    <source>
        <strain evidence="9">CBS 958.72</strain>
    </source>
</reference>
<dbReference type="GO" id="GO:0016020">
    <property type="term" value="C:membrane"/>
    <property type="evidence" value="ECO:0007669"/>
    <property type="project" value="UniProtKB-SubCell"/>
</dbReference>
<feature type="transmembrane region" description="Helical" evidence="7">
    <location>
        <begin position="124"/>
        <end position="151"/>
    </location>
</feature>
<feature type="transmembrane region" description="Helical" evidence="7">
    <location>
        <begin position="171"/>
        <end position="192"/>
    </location>
</feature>
<gene>
    <name evidence="9" type="ORF">B0T24DRAFT_597228</name>
</gene>
<feature type="transmembrane region" description="Helical" evidence="7">
    <location>
        <begin position="16"/>
        <end position="37"/>
    </location>
</feature>
<keyword evidence="2 7" id="KW-0812">Transmembrane</keyword>
<evidence type="ECO:0000313" key="10">
    <source>
        <dbReference type="Proteomes" id="UP001287356"/>
    </source>
</evidence>
<feature type="transmembrane region" description="Helical" evidence="7">
    <location>
        <begin position="90"/>
        <end position="112"/>
    </location>
</feature>
<evidence type="ECO:0000256" key="5">
    <source>
        <dbReference type="ARBA" id="ARBA00038359"/>
    </source>
</evidence>
<feature type="region of interest" description="Disordered" evidence="6">
    <location>
        <begin position="375"/>
        <end position="407"/>
    </location>
</feature>
<evidence type="ECO:0000313" key="9">
    <source>
        <dbReference type="EMBL" id="KAK3367423.1"/>
    </source>
</evidence>
<dbReference type="InterPro" id="IPR052337">
    <property type="entry name" value="SAT4-like"/>
</dbReference>
<dbReference type="PANTHER" id="PTHR33048:SF123">
    <property type="entry name" value="INTEGRAL MEMBRANE PROTEIN"/>
    <property type="match status" value="1"/>
</dbReference>
<feature type="transmembrane region" description="Helical" evidence="7">
    <location>
        <begin position="204"/>
        <end position="224"/>
    </location>
</feature>
<accession>A0AAE0N266</accession>
<evidence type="ECO:0000256" key="7">
    <source>
        <dbReference type="SAM" id="Phobius"/>
    </source>
</evidence>
<sequence>MWYLGSMPIVERNHGMVFALFFFTALALVIVSLRIFTRAFVVKRVGPDDYVIVLVMLGLVAYLTACMYQVHYGLGDAVRLDQIKDFLKSLYVTIVLYNANQLLVKLSLVFQYQRVFQTPDNRRLFVGLLILLAIYAVVAETLTVFTCWPIPAYWDDSVPGGRCLTRSTLHYSLAGLNIVIDFAILVVPIPFLKRLHIAARLRAILLGVFTCGAFSCIVSIIRLKSLKENFSGPIDQQPIIGVDIVLWSGLETSVATICASVPALQALLVRFFPSLRSTTLGTGSGGTPRRSRNRAPSMLTPLQFVRKPRDGMGSRAQNYDNLDDLSKLAINVRKSIELQRGSIPRSGNESVSHLVGANSGWRADCYSEMEAGTLGNTASNDSRGQEKSTQVVAISRASSDHSYTARG</sequence>
<evidence type="ECO:0000259" key="8">
    <source>
        <dbReference type="Pfam" id="PF20684"/>
    </source>
</evidence>
<dbReference type="InterPro" id="IPR049326">
    <property type="entry name" value="Rhodopsin_dom_fungi"/>
</dbReference>
<dbReference type="Pfam" id="PF20684">
    <property type="entry name" value="Fung_rhodopsin"/>
    <property type="match status" value="1"/>
</dbReference>
<evidence type="ECO:0000256" key="3">
    <source>
        <dbReference type="ARBA" id="ARBA00022989"/>
    </source>
</evidence>
<dbReference type="PANTHER" id="PTHR33048">
    <property type="entry name" value="PTH11-LIKE INTEGRAL MEMBRANE PROTEIN (AFU_ORTHOLOGUE AFUA_5G11245)"/>
    <property type="match status" value="1"/>
</dbReference>
<evidence type="ECO:0000256" key="4">
    <source>
        <dbReference type="ARBA" id="ARBA00023136"/>
    </source>
</evidence>
<reference evidence="9" key="1">
    <citation type="journal article" date="2023" name="Mol. Phylogenet. Evol.">
        <title>Genome-scale phylogeny and comparative genomics of the fungal order Sordariales.</title>
        <authorList>
            <person name="Hensen N."/>
            <person name="Bonometti L."/>
            <person name="Westerberg I."/>
            <person name="Brannstrom I.O."/>
            <person name="Guillou S."/>
            <person name="Cros-Aarteil S."/>
            <person name="Calhoun S."/>
            <person name="Haridas S."/>
            <person name="Kuo A."/>
            <person name="Mondo S."/>
            <person name="Pangilinan J."/>
            <person name="Riley R."/>
            <person name="LaButti K."/>
            <person name="Andreopoulos B."/>
            <person name="Lipzen A."/>
            <person name="Chen C."/>
            <person name="Yan M."/>
            <person name="Daum C."/>
            <person name="Ng V."/>
            <person name="Clum A."/>
            <person name="Steindorff A."/>
            <person name="Ohm R.A."/>
            <person name="Martin F."/>
            <person name="Silar P."/>
            <person name="Natvig D.O."/>
            <person name="Lalanne C."/>
            <person name="Gautier V."/>
            <person name="Ament-Velasquez S.L."/>
            <person name="Kruys A."/>
            <person name="Hutchinson M.I."/>
            <person name="Powell A.J."/>
            <person name="Barry K."/>
            <person name="Miller A.N."/>
            <person name="Grigoriev I.V."/>
            <person name="Debuchy R."/>
            <person name="Gladieux P."/>
            <person name="Hiltunen Thoren M."/>
            <person name="Johannesson H."/>
        </authorList>
    </citation>
    <scope>NUCLEOTIDE SEQUENCE</scope>
    <source>
        <strain evidence="9">CBS 958.72</strain>
    </source>
</reference>
<dbReference type="EMBL" id="JAULSN010000007">
    <property type="protein sequence ID" value="KAK3367423.1"/>
    <property type="molecule type" value="Genomic_DNA"/>
</dbReference>
<keyword evidence="3 7" id="KW-1133">Transmembrane helix</keyword>
<feature type="transmembrane region" description="Helical" evidence="7">
    <location>
        <begin position="49"/>
        <end position="70"/>
    </location>
</feature>
<evidence type="ECO:0000256" key="2">
    <source>
        <dbReference type="ARBA" id="ARBA00022692"/>
    </source>
</evidence>
<keyword evidence="10" id="KW-1185">Reference proteome</keyword>
<dbReference type="AlphaFoldDB" id="A0AAE0N266"/>
<evidence type="ECO:0000256" key="1">
    <source>
        <dbReference type="ARBA" id="ARBA00004141"/>
    </source>
</evidence>
<comment type="caution">
    <text evidence="9">The sequence shown here is derived from an EMBL/GenBank/DDBJ whole genome shotgun (WGS) entry which is preliminary data.</text>
</comment>
<proteinExistence type="inferred from homology"/>
<evidence type="ECO:0000256" key="6">
    <source>
        <dbReference type="SAM" id="MobiDB-lite"/>
    </source>
</evidence>
<protein>
    <submittedName>
        <fullName evidence="9">Integral membrane protein</fullName>
    </submittedName>
</protein>
<feature type="domain" description="Rhodopsin" evidence="8">
    <location>
        <begin position="33"/>
        <end position="269"/>
    </location>
</feature>
<name>A0AAE0N266_9PEZI</name>
<organism evidence="9 10">
    <name type="scientific">Lasiosphaeria ovina</name>
    <dbReference type="NCBI Taxonomy" id="92902"/>
    <lineage>
        <taxon>Eukaryota</taxon>
        <taxon>Fungi</taxon>
        <taxon>Dikarya</taxon>
        <taxon>Ascomycota</taxon>
        <taxon>Pezizomycotina</taxon>
        <taxon>Sordariomycetes</taxon>
        <taxon>Sordariomycetidae</taxon>
        <taxon>Sordariales</taxon>
        <taxon>Lasiosphaeriaceae</taxon>
        <taxon>Lasiosphaeria</taxon>
    </lineage>
</organism>
<comment type="similarity">
    <text evidence="5">Belongs to the SAT4 family.</text>
</comment>
<dbReference type="Proteomes" id="UP001287356">
    <property type="component" value="Unassembled WGS sequence"/>
</dbReference>
<keyword evidence="4 7" id="KW-0472">Membrane</keyword>
<comment type="subcellular location">
    <subcellularLocation>
        <location evidence="1">Membrane</location>
        <topology evidence="1">Multi-pass membrane protein</topology>
    </subcellularLocation>
</comment>